<dbReference type="EMBL" id="PFBX01000021">
    <property type="protein sequence ID" value="PIT87561.1"/>
    <property type="molecule type" value="Genomic_DNA"/>
</dbReference>
<sequence length="70" mass="8254">MSEHIEELIRRFEELADLERQASLLYQKLVPYVSDNKDKETLQAVIEDENRHAKMARNAIEILRKETPST</sequence>
<dbReference type="InterPro" id="IPR009078">
    <property type="entry name" value="Ferritin-like_SF"/>
</dbReference>
<dbReference type="Gene3D" id="1.20.5.420">
    <property type="entry name" value="Immunoglobulin FC, subunit C"/>
    <property type="match status" value="1"/>
</dbReference>
<organism evidence="1 2">
    <name type="scientific">Candidatus Magasanikbacteria bacterium CG10_big_fil_rev_8_21_14_0_10_40_10</name>
    <dbReference type="NCBI Taxonomy" id="1974648"/>
    <lineage>
        <taxon>Bacteria</taxon>
        <taxon>Candidatus Magasanikiibacteriota</taxon>
    </lineage>
</organism>
<name>A0A2M6W452_9BACT</name>
<proteinExistence type="predicted"/>
<comment type="caution">
    <text evidence="1">The sequence shown here is derived from an EMBL/GenBank/DDBJ whole genome shotgun (WGS) entry which is preliminary data.</text>
</comment>
<evidence type="ECO:0000313" key="2">
    <source>
        <dbReference type="Proteomes" id="UP000231183"/>
    </source>
</evidence>
<evidence type="ECO:0008006" key="3">
    <source>
        <dbReference type="Google" id="ProtNLM"/>
    </source>
</evidence>
<accession>A0A2M6W452</accession>
<dbReference type="Proteomes" id="UP000231183">
    <property type="component" value="Unassembled WGS sequence"/>
</dbReference>
<evidence type="ECO:0000313" key="1">
    <source>
        <dbReference type="EMBL" id="PIT87561.1"/>
    </source>
</evidence>
<protein>
    <recommendedName>
        <fullName evidence="3">Rubrerythrin diiron-binding domain-containing protein</fullName>
    </recommendedName>
</protein>
<dbReference type="SUPFAM" id="SSF47240">
    <property type="entry name" value="Ferritin-like"/>
    <property type="match status" value="1"/>
</dbReference>
<dbReference type="AlphaFoldDB" id="A0A2M6W452"/>
<gene>
    <name evidence="1" type="ORF">COU31_02235</name>
</gene>
<reference evidence="2" key="1">
    <citation type="submission" date="2017-09" db="EMBL/GenBank/DDBJ databases">
        <title>Depth-based differentiation of microbial function through sediment-hosted aquifers and enrichment of novel symbionts in the deep terrestrial subsurface.</title>
        <authorList>
            <person name="Probst A.J."/>
            <person name="Ladd B."/>
            <person name="Jarett J.K."/>
            <person name="Geller-Mcgrath D.E."/>
            <person name="Sieber C.M.K."/>
            <person name="Emerson J.B."/>
            <person name="Anantharaman K."/>
            <person name="Thomas B.C."/>
            <person name="Malmstrom R."/>
            <person name="Stieglmeier M."/>
            <person name="Klingl A."/>
            <person name="Woyke T."/>
            <person name="Ryan C.M."/>
            <person name="Banfield J.F."/>
        </authorList>
    </citation>
    <scope>NUCLEOTIDE SEQUENCE [LARGE SCALE GENOMIC DNA]</scope>
</reference>